<evidence type="ECO:0000313" key="4">
    <source>
        <dbReference type="Proteomes" id="UP000803884"/>
    </source>
</evidence>
<dbReference type="Gene3D" id="1.10.3210.50">
    <property type="match status" value="1"/>
</dbReference>
<protein>
    <recommendedName>
        <fullName evidence="2">HD/PDEase domain-containing protein</fullName>
    </recommendedName>
</protein>
<sequence length="240" mass="26512">MAVGETRDVQAVDGHAAAKNGVTPGTGGEEFESSPLYKGVYSYVEEYMSRYDMSHDFNHILRVLSFAKRILEAEQETATRAFDEQAIILGALLHDVGDKKYLQPGEVAETMITEVLQKNGCPPRLMSKVALIVEHVSFSSEIKRPQLVKAMVSAHPELGVVQDADRLDAIGAVGIARCFAFGGAKASGRGLHGCIEHFTDKLENLQGMMKTETGRRLAEERTRRLQEFRGWWDEENAGLS</sequence>
<dbReference type="Proteomes" id="UP000803884">
    <property type="component" value="Unassembled WGS sequence"/>
</dbReference>
<keyword evidence="4" id="KW-1185">Reference proteome</keyword>
<feature type="domain" description="HD/PDEase" evidence="2">
    <location>
        <begin position="52"/>
        <end position="179"/>
    </location>
</feature>
<evidence type="ECO:0000259" key="2">
    <source>
        <dbReference type="SMART" id="SM00471"/>
    </source>
</evidence>
<name>A0AB34KHG9_9PEZI</name>
<gene>
    <name evidence="3" type="ORF">WHR41_08492</name>
</gene>
<dbReference type="EMBL" id="JAAQHG020000040">
    <property type="protein sequence ID" value="KAL1583010.1"/>
    <property type="molecule type" value="Genomic_DNA"/>
</dbReference>
<evidence type="ECO:0000256" key="1">
    <source>
        <dbReference type="SAM" id="MobiDB-lite"/>
    </source>
</evidence>
<dbReference type="RefSeq" id="XP_069226117.1">
    <property type="nucleotide sequence ID" value="XM_069377096.1"/>
</dbReference>
<dbReference type="InterPro" id="IPR003607">
    <property type="entry name" value="HD/PDEase_dom"/>
</dbReference>
<organism evidence="3 4">
    <name type="scientific">Cladosporium halotolerans</name>
    <dbReference type="NCBI Taxonomy" id="1052096"/>
    <lineage>
        <taxon>Eukaryota</taxon>
        <taxon>Fungi</taxon>
        <taxon>Dikarya</taxon>
        <taxon>Ascomycota</taxon>
        <taxon>Pezizomycotina</taxon>
        <taxon>Dothideomycetes</taxon>
        <taxon>Dothideomycetidae</taxon>
        <taxon>Cladosporiales</taxon>
        <taxon>Cladosporiaceae</taxon>
        <taxon>Cladosporium</taxon>
    </lineage>
</organism>
<accession>A0AB34KHG9</accession>
<reference evidence="3 4" key="1">
    <citation type="journal article" date="2020" name="Microbiol. Resour. Announc.">
        <title>Draft Genome Sequence of a Cladosporium Species Isolated from the Mesophotic Ascidian Didemnum maculosum.</title>
        <authorList>
            <person name="Gioti A."/>
            <person name="Siaperas R."/>
            <person name="Nikolaivits E."/>
            <person name="Le Goff G."/>
            <person name="Ouazzani J."/>
            <person name="Kotoulas G."/>
            <person name="Topakas E."/>
        </authorList>
    </citation>
    <scope>NUCLEOTIDE SEQUENCE [LARGE SCALE GENOMIC DNA]</scope>
    <source>
        <strain evidence="3 4">TM138-S3</strain>
    </source>
</reference>
<comment type="caution">
    <text evidence="3">The sequence shown here is derived from an EMBL/GenBank/DDBJ whole genome shotgun (WGS) entry which is preliminary data.</text>
</comment>
<dbReference type="SUPFAM" id="SSF109604">
    <property type="entry name" value="HD-domain/PDEase-like"/>
    <property type="match status" value="1"/>
</dbReference>
<dbReference type="CDD" id="cd00077">
    <property type="entry name" value="HDc"/>
    <property type="match status" value="1"/>
</dbReference>
<dbReference type="InterPro" id="IPR006674">
    <property type="entry name" value="HD_domain"/>
</dbReference>
<dbReference type="AlphaFoldDB" id="A0AB34KHG9"/>
<dbReference type="GeneID" id="96009934"/>
<dbReference type="SMART" id="SM00471">
    <property type="entry name" value="HDc"/>
    <property type="match status" value="1"/>
</dbReference>
<dbReference type="Pfam" id="PF01966">
    <property type="entry name" value="HD"/>
    <property type="match status" value="1"/>
</dbReference>
<feature type="region of interest" description="Disordered" evidence="1">
    <location>
        <begin position="1"/>
        <end position="31"/>
    </location>
</feature>
<evidence type="ECO:0000313" key="3">
    <source>
        <dbReference type="EMBL" id="KAL1583010.1"/>
    </source>
</evidence>
<feature type="compositionally biased region" description="Basic and acidic residues" evidence="1">
    <location>
        <begin position="1"/>
        <end position="10"/>
    </location>
</feature>
<proteinExistence type="predicted"/>
<dbReference type="PANTHER" id="PTHR33594">
    <property type="entry name" value="SUPERFAMILY HYDROLASE, PUTATIVE (AFU_ORTHOLOGUE AFUA_1G03035)-RELATED"/>
    <property type="match status" value="1"/>
</dbReference>
<dbReference type="PANTHER" id="PTHR33594:SF1">
    <property type="entry name" value="HD_PDEASE DOMAIN-CONTAINING PROTEIN"/>
    <property type="match status" value="1"/>
</dbReference>